<dbReference type="InterPro" id="IPR026073">
    <property type="entry name" value="GGNBP2"/>
</dbReference>
<feature type="compositionally biased region" description="Acidic residues" evidence="1">
    <location>
        <begin position="397"/>
        <end position="412"/>
    </location>
</feature>
<evidence type="ECO:0008006" key="4">
    <source>
        <dbReference type="Google" id="ProtNLM"/>
    </source>
</evidence>
<protein>
    <recommendedName>
        <fullName evidence="4">Gametogenetin-binding protein 2-like</fullName>
    </recommendedName>
</protein>
<dbReference type="EMBL" id="OV651828">
    <property type="protein sequence ID" value="CAH1104268.1"/>
    <property type="molecule type" value="Genomic_DNA"/>
</dbReference>
<feature type="region of interest" description="Disordered" evidence="1">
    <location>
        <begin position="391"/>
        <end position="419"/>
    </location>
</feature>
<dbReference type="AlphaFoldDB" id="A0A9P0G8W6"/>
<name>A0A9P0G8W6_9CUCU</name>
<dbReference type="PANTHER" id="PTHR13601">
    <property type="entry name" value="GAMETOGENETIN-BINDING PROTEIN 2"/>
    <property type="match status" value="1"/>
</dbReference>
<dbReference type="GO" id="GO:0005634">
    <property type="term" value="C:nucleus"/>
    <property type="evidence" value="ECO:0007669"/>
    <property type="project" value="TreeGrafter"/>
</dbReference>
<keyword evidence="3" id="KW-1185">Reference proteome</keyword>
<reference evidence="2" key="1">
    <citation type="submission" date="2022-01" db="EMBL/GenBank/DDBJ databases">
        <authorList>
            <person name="King R."/>
        </authorList>
    </citation>
    <scope>NUCLEOTIDE SEQUENCE</scope>
</reference>
<evidence type="ECO:0000256" key="1">
    <source>
        <dbReference type="SAM" id="MobiDB-lite"/>
    </source>
</evidence>
<organism evidence="2 3">
    <name type="scientific">Psylliodes chrysocephalus</name>
    <dbReference type="NCBI Taxonomy" id="3402493"/>
    <lineage>
        <taxon>Eukaryota</taxon>
        <taxon>Metazoa</taxon>
        <taxon>Ecdysozoa</taxon>
        <taxon>Arthropoda</taxon>
        <taxon>Hexapoda</taxon>
        <taxon>Insecta</taxon>
        <taxon>Pterygota</taxon>
        <taxon>Neoptera</taxon>
        <taxon>Endopterygota</taxon>
        <taxon>Coleoptera</taxon>
        <taxon>Polyphaga</taxon>
        <taxon>Cucujiformia</taxon>
        <taxon>Chrysomeloidea</taxon>
        <taxon>Chrysomelidae</taxon>
        <taxon>Galerucinae</taxon>
        <taxon>Alticini</taxon>
        <taxon>Psylliodes</taxon>
    </lineage>
</organism>
<dbReference type="OrthoDB" id="2422440at2759"/>
<accession>A0A9P0G8W6</accession>
<evidence type="ECO:0000313" key="2">
    <source>
        <dbReference type="EMBL" id="CAH1104268.1"/>
    </source>
</evidence>
<dbReference type="PANTHER" id="PTHR13601:SF2">
    <property type="entry name" value="GAMETOGENETIN-BINDING PROTEIN 2"/>
    <property type="match status" value="1"/>
</dbReference>
<sequence>MNNKEKLPKLVDVYRPSTPLCRRQLPLVVDENLTLVMDVKSSGIICDNQVLRGKELEEFALKWSVLPPCELRKALQITKSELMHVLNQNVPCVGCRRSVDRLYYQLFKFGHPTLDPLIVKPDGTITIREDKQAYPILGSIFHDHSVRLAKLIENQPKRNKKSVRCLLHSLDSQRSRPLTPVWRDVWECMKPECKKDVCIIEASSLHSTLETYLRKHRFCGECRTKVLKAYSLLVEEPEPTKEKGYVSSLYAGIKRCLPDKHIHLQTKTDLITKLISRAEPELLGSRRERHAKTLEIAQEEVLTCLGICMYERLHRVYMRMREEECTCQVFAAVAVHTLSRSFETAVERIRGVSQLELLYAEFAREEQQKQIRREQKKIKRKRKKGKVVDKEGKENCNDCDQDEDDKEDDGEECTCSQDKGDQDSVGCYNCEQLQPDNFTTDSIRDYEDCSKINNKRGDGGGVEGRKDKLRCSSELWIEECKCESDIRDNKKSGATTCKCDNSLLRPLTYLGDFNSSVKKESGSNSDHSHDCGYSSENNNGCCETGSLISSLSSSPEGSELACSDSCCQHDTDYITHCRLSYGGTGHQMSLQEMLEVYSEDDDECYITPEEVREFKSNNRQVYEKRQELRETLQKRFAQFCMDGPVPHILLQTKYASN</sequence>
<dbReference type="Proteomes" id="UP001153636">
    <property type="component" value="Chromosome 16"/>
</dbReference>
<evidence type="ECO:0000313" key="3">
    <source>
        <dbReference type="Proteomes" id="UP001153636"/>
    </source>
</evidence>
<dbReference type="GO" id="GO:0005737">
    <property type="term" value="C:cytoplasm"/>
    <property type="evidence" value="ECO:0007669"/>
    <property type="project" value="TreeGrafter"/>
</dbReference>
<proteinExistence type="predicted"/>
<gene>
    <name evidence="2" type="ORF">PSYICH_LOCUS5347</name>
</gene>